<sequence length="859" mass="94851">MKLNCLGIAILSLSLPISVFGMGMGEIEIHSYLNQPFNAEIPITDIDGVSLDNIRVTLASVEEYARIGLTANEILSFLRFSIKKDPNGQPIIVITSTERIPEPYLQIVVDLAWPAGQIYRAYTILLDPPGYKVKKSSFVTGSKKVNINKIDIGEPGVVDKPVYQDMNGKIGNEGLEVTYGPTLANESIWQIAQRYKTAEATLPQVILAIVGANLDAFTKGNLNGLQVGERLKIPSSEQIVQIPMRLAIEEIAAHDVAWRNKQEIKHVIFPPYINNSTKNSKIKESDTTYFESKIVPLPKFNLETPSLPNDAASLPAPEVFFTTSNTTIPSITPKSSKNLAAQKSNNIAISAGLGVTLAALDTVRTENSLIKDQLDKLKAANNQLQQQVKKQQKAMAILQEQLKVIMQERQGLHAQTSSLNSSDSFPWLYWLLMGGSSIVILYGLLYWLWLRHREAEEEELNEDAETTVIVPPTVNNSYKKTSPESDYSQANASITELDKSTSPTKNSPVEPLTVQKMQAHSAPITEVEPTAIIKTDNDKEQLKNPHSEAIDLSQQEKAVEIKHSNPALSSLDNTDKVSDDEASIANNQVIEKQQSSISQAPRAPAESAKEVSIEEVNNSIKKANSSSEMNLTKNATSGIKNKPHQDANYVANELESDIGQDPLMPNDESFNEIQQPTDSHMPYKLNNEEDYAVDFEPGLDKLIKPKPKQMIRDEQSLDFVIDDQIEDLLKNIKPKTDANSAKTETSVPLATDPSLDTTKDTVNENLSDSHETLNTEETGSINQMKSENSTAENANTENLSSDSQLVKSQTALNTLLSLAETYIAMEDFESAEQSLEEVIKFGNAEQKVQAEKLLQQLNK</sequence>
<dbReference type="RefSeq" id="WP_115331244.1">
    <property type="nucleotide sequence ID" value="NZ_CAAAHP010000002.1"/>
</dbReference>
<evidence type="ECO:0000259" key="4">
    <source>
        <dbReference type="Pfam" id="PF25800"/>
    </source>
</evidence>
<reference evidence="5 6" key="1">
    <citation type="submission" date="2018-06" db="EMBL/GenBank/DDBJ databases">
        <authorList>
            <consortium name="Pathogen Informatics"/>
            <person name="Doyle S."/>
        </authorList>
    </citation>
    <scope>NUCLEOTIDE SEQUENCE [LARGE SCALE GENOMIC DNA]</scope>
    <source>
        <strain evidence="5 6">NCTC13316</strain>
    </source>
</reference>
<evidence type="ECO:0000256" key="3">
    <source>
        <dbReference type="SAM" id="Phobius"/>
    </source>
</evidence>
<dbReference type="Pfam" id="PF25800">
    <property type="entry name" value="FimV_N"/>
    <property type="match status" value="1"/>
</dbReference>
<evidence type="ECO:0000313" key="5">
    <source>
        <dbReference type="EMBL" id="STX51619.1"/>
    </source>
</evidence>
<accession>A0A378JN47</accession>
<feature type="region of interest" description="Disordered" evidence="2">
    <location>
        <begin position="473"/>
        <end position="509"/>
    </location>
</feature>
<evidence type="ECO:0000256" key="2">
    <source>
        <dbReference type="SAM" id="MobiDB-lite"/>
    </source>
</evidence>
<keyword evidence="1" id="KW-0175">Coiled coil</keyword>
<feature type="region of interest" description="Disordered" evidence="2">
    <location>
        <begin position="737"/>
        <end position="802"/>
    </location>
</feature>
<dbReference type="InterPro" id="IPR020011">
    <property type="entry name" value="FimV_C"/>
</dbReference>
<dbReference type="Gene3D" id="1.20.58.2200">
    <property type="match status" value="1"/>
</dbReference>
<dbReference type="NCBIfam" id="TIGR03505">
    <property type="entry name" value="FimV_core"/>
    <property type="match status" value="1"/>
</dbReference>
<gene>
    <name evidence="5" type="primary">fimV</name>
    <name evidence="5" type="ORF">NCTC13316_01715</name>
</gene>
<feature type="compositionally biased region" description="Polar residues" evidence="2">
    <location>
        <begin position="737"/>
        <end position="748"/>
    </location>
</feature>
<evidence type="ECO:0000313" key="6">
    <source>
        <dbReference type="Proteomes" id="UP000254794"/>
    </source>
</evidence>
<feature type="coiled-coil region" evidence="1">
    <location>
        <begin position="360"/>
        <end position="415"/>
    </location>
</feature>
<dbReference type="InterPro" id="IPR057840">
    <property type="entry name" value="FimV_N"/>
</dbReference>
<keyword evidence="6" id="KW-1185">Reference proteome</keyword>
<protein>
    <submittedName>
        <fullName evidence="5">FimV protein</fullName>
    </submittedName>
</protein>
<proteinExistence type="predicted"/>
<dbReference type="InterPro" id="IPR038440">
    <property type="entry name" value="FimV_C_sf"/>
</dbReference>
<dbReference type="OrthoDB" id="5298707at2"/>
<evidence type="ECO:0000256" key="1">
    <source>
        <dbReference type="SAM" id="Coils"/>
    </source>
</evidence>
<feature type="transmembrane region" description="Helical" evidence="3">
    <location>
        <begin position="427"/>
        <end position="449"/>
    </location>
</feature>
<dbReference type="NCBIfam" id="TIGR03504">
    <property type="entry name" value="FimV_Cterm"/>
    <property type="match status" value="1"/>
</dbReference>
<dbReference type="InterPro" id="IPR020012">
    <property type="entry name" value="LysM_FimV"/>
</dbReference>
<feature type="compositionally biased region" description="Polar residues" evidence="2">
    <location>
        <begin position="775"/>
        <end position="785"/>
    </location>
</feature>
<feature type="compositionally biased region" description="Basic and acidic residues" evidence="2">
    <location>
        <begin position="757"/>
        <end position="773"/>
    </location>
</feature>
<name>A0A378JN47_9GAMM</name>
<dbReference type="AlphaFoldDB" id="A0A378JN47"/>
<dbReference type="Proteomes" id="UP000254794">
    <property type="component" value="Unassembled WGS sequence"/>
</dbReference>
<feature type="region of interest" description="Disordered" evidence="2">
    <location>
        <begin position="591"/>
        <end position="610"/>
    </location>
</feature>
<dbReference type="EMBL" id="UGOD01000001">
    <property type="protein sequence ID" value="STX51619.1"/>
    <property type="molecule type" value="Genomic_DNA"/>
</dbReference>
<feature type="compositionally biased region" description="Polar residues" evidence="2">
    <location>
        <begin position="473"/>
        <end position="507"/>
    </location>
</feature>
<organism evidence="5 6">
    <name type="scientific">Legionella busanensis</name>
    <dbReference type="NCBI Taxonomy" id="190655"/>
    <lineage>
        <taxon>Bacteria</taxon>
        <taxon>Pseudomonadati</taxon>
        <taxon>Pseudomonadota</taxon>
        <taxon>Gammaproteobacteria</taxon>
        <taxon>Legionellales</taxon>
        <taxon>Legionellaceae</taxon>
        <taxon>Legionella</taxon>
    </lineage>
</organism>
<keyword evidence="3" id="KW-0472">Membrane</keyword>
<keyword evidence="3" id="KW-1133">Transmembrane helix</keyword>
<keyword evidence="3" id="KW-0812">Transmembrane</keyword>
<feature type="domain" description="FimV N-terminal" evidence="4">
    <location>
        <begin position="22"/>
        <end position="129"/>
    </location>
</feature>
<feature type="compositionally biased region" description="Low complexity" evidence="2">
    <location>
        <begin position="786"/>
        <end position="798"/>
    </location>
</feature>